<feature type="transmembrane region" description="Helical" evidence="7">
    <location>
        <begin position="266"/>
        <end position="284"/>
    </location>
</feature>
<feature type="region of interest" description="Disordered" evidence="6">
    <location>
        <begin position="380"/>
        <end position="409"/>
    </location>
</feature>
<dbReference type="CDD" id="cd17324">
    <property type="entry name" value="MFS_NepI_like"/>
    <property type="match status" value="1"/>
</dbReference>
<dbReference type="PROSITE" id="PS50850">
    <property type="entry name" value="MFS"/>
    <property type="match status" value="1"/>
</dbReference>
<keyword evidence="5 7" id="KW-0472">Membrane</keyword>
<feature type="transmembrane region" description="Helical" evidence="7">
    <location>
        <begin position="290"/>
        <end position="309"/>
    </location>
</feature>
<evidence type="ECO:0000256" key="2">
    <source>
        <dbReference type="ARBA" id="ARBA00022475"/>
    </source>
</evidence>
<evidence type="ECO:0000256" key="4">
    <source>
        <dbReference type="ARBA" id="ARBA00022989"/>
    </source>
</evidence>
<keyword evidence="10" id="KW-1185">Reference proteome</keyword>
<evidence type="ECO:0000313" key="9">
    <source>
        <dbReference type="EMBL" id="GAA3525314.1"/>
    </source>
</evidence>
<proteinExistence type="predicted"/>
<feature type="transmembrane region" description="Helical" evidence="7">
    <location>
        <begin position="102"/>
        <end position="120"/>
    </location>
</feature>
<dbReference type="Pfam" id="PF07690">
    <property type="entry name" value="MFS_1"/>
    <property type="match status" value="1"/>
</dbReference>
<accession>A0ABP6UZB8</accession>
<dbReference type="PANTHER" id="PTHR43124:SF3">
    <property type="entry name" value="CHLORAMPHENICOL EFFLUX PUMP RV0191"/>
    <property type="match status" value="1"/>
</dbReference>
<keyword evidence="2" id="KW-1003">Cell membrane</keyword>
<dbReference type="InterPro" id="IPR020846">
    <property type="entry name" value="MFS_dom"/>
</dbReference>
<reference evidence="10" key="1">
    <citation type="journal article" date="2019" name="Int. J. Syst. Evol. Microbiol.">
        <title>The Global Catalogue of Microorganisms (GCM) 10K type strain sequencing project: providing services to taxonomists for standard genome sequencing and annotation.</title>
        <authorList>
            <consortium name="The Broad Institute Genomics Platform"/>
            <consortium name="The Broad Institute Genome Sequencing Center for Infectious Disease"/>
            <person name="Wu L."/>
            <person name="Ma J."/>
        </authorList>
    </citation>
    <scope>NUCLEOTIDE SEQUENCE [LARGE SCALE GENOMIC DNA]</scope>
    <source>
        <strain evidence="10">JCM 17656</strain>
    </source>
</reference>
<feature type="transmembrane region" description="Helical" evidence="7">
    <location>
        <begin position="353"/>
        <end position="372"/>
    </location>
</feature>
<dbReference type="SUPFAM" id="SSF103473">
    <property type="entry name" value="MFS general substrate transporter"/>
    <property type="match status" value="1"/>
</dbReference>
<feature type="transmembrane region" description="Helical" evidence="7">
    <location>
        <begin position="70"/>
        <end position="96"/>
    </location>
</feature>
<feature type="domain" description="Major facilitator superfamily (MFS) profile" evidence="8">
    <location>
        <begin position="4"/>
        <end position="379"/>
    </location>
</feature>
<evidence type="ECO:0000256" key="3">
    <source>
        <dbReference type="ARBA" id="ARBA00022692"/>
    </source>
</evidence>
<evidence type="ECO:0000313" key="10">
    <source>
        <dbReference type="Proteomes" id="UP001500707"/>
    </source>
</evidence>
<protein>
    <submittedName>
        <fullName evidence="9">MFS transporter</fullName>
    </submittedName>
</protein>
<feature type="compositionally biased region" description="Polar residues" evidence="6">
    <location>
        <begin position="387"/>
        <end position="409"/>
    </location>
</feature>
<organism evidence="9 10">
    <name type="scientific">Streptomyces osmaniensis</name>
    <dbReference type="NCBI Taxonomy" id="593134"/>
    <lineage>
        <taxon>Bacteria</taxon>
        <taxon>Bacillati</taxon>
        <taxon>Actinomycetota</taxon>
        <taxon>Actinomycetes</taxon>
        <taxon>Kitasatosporales</taxon>
        <taxon>Streptomycetaceae</taxon>
        <taxon>Streptomyces</taxon>
    </lineage>
</organism>
<feature type="transmembrane region" description="Helical" evidence="7">
    <location>
        <begin position="235"/>
        <end position="254"/>
    </location>
</feature>
<sequence length="409" mass="41113">MRSRMAVLILAIFCVGTAELAPSGMLGDLSRDLSVTIPTAGLLVTVYALTVVVGGPLVTAATTRVRRKHLLVGLLLVSVAGNVVSSLAPTFGLLVVGRMLTAVIHGTFLAVCVVIAGAMADEGKEGSAIAGTQLGINLATVLGVPLGTLVAQQLNWRATFGSVAVLALLATVLILLVIPDGGGAGGSSAAHELRVFRKWQVVGTVLATVLCSGGMFTLITYMVPLLTDVGDFPSAWVPAVLVAYGLGSLVGNAIGGRCADRSVDAAVLGLSCALAAVCLLYWVAAPSPVGAALFLILFSIATFALIPGLQARVLSAAADAPTLSLTANMSAFGLGAALGSWAGGQIIEQGLGVRAVTVGAAAFTALGALLIAQTVHSGRRRREDVNGQAQSGTSDRQPADSGTTAAPAS</sequence>
<comment type="caution">
    <text evidence="9">The sequence shown here is derived from an EMBL/GenBank/DDBJ whole genome shotgun (WGS) entry which is preliminary data.</text>
</comment>
<dbReference type="Gene3D" id="1.20.1250.20">
    <property type="entry name" value="MFS general substrate transporter like domains"/>
    <property type="match status" value="1"/>
</dbReference>
<dbReference type="PANTHER" id="PTHR43124">
    <property type="entry name" value="PURINE EFFLUX PUMP PBUE"/>
    <property type="match status" value="1"/>
</dbReference>
<dbReference type="EMBL" id="BAABCE010000001">
    <property type="protein sequence ID" value="GAA3525314.1"/>
    <property type="molecule type" value="Genomic_DNA"/>
</dbReference>
<evidence type="ECO:0000256" key="5">
    <source>
        <dbReference type="ARBA" id="ARBA00023136"/>
    </source>
</evidence>
<dbReference type="InterPro" id="IPR011701">
    <property type="entry name" value="MFS"/>
</dbReference>
<keyword evidence="4 7" id="KW-1133">Transmembrane helix</keyword>
<evidence type="ECO:0000256" key="1">
    <source>
        <dbReference type="ARBA" id="ARBA00004651"/>
    </source>
</evidence>
<evidence type="ECO:0000259" key="8">
    <source>
        <dbReference type="PROSITE" id="PS50850"/>
    </source>
</evidence>
<keyword evidence="3 7" id="KW-0812">Transmembrane</keyword>
<feature type="transmembrane region" description="Helical" evidence="7">
    <location>
        <begin position="158"/>
        <end position="178"/>
    </location>
</feature>
<gene>
    <name evidence="9" type="ORF">GCM10022295_04180</name>
</gene>
<feature type="transmembrane region" description="Helical" evidence="7">
    <location>
        <begin position="199"/>
        <end position="223"/>
    </location>
</feature>
<dbReference type="InterPro" id="IPR036259">
    <property type="entry name" value="MFS_trans_sf"/>
</dbReference>
<dbReference type="Proteomes" id="UP001500707">
    <property type="component" value="Unassembled WGS sequence"/>
</dbReference>
<name>A0ABP6UZB8_9ACTN</name>
<evidence type="ECO:0000256" key="7">
    <source>
        <dbReference type="SAM" id="Phobius"/>
    </source>
</evidence>
<evidence type="ECO:0000256" key="6">
    <source>
        <dbReference type="SAM" id="MobiDB-lite"/>
    </source>
</evidence>
<dbReference type="InterPro" id="IPR050189">
    <property type="entry name" value="MFS_Efflux_Transporters"/>
</dbReference>
<feature type="transmembrane region" description="Helical" evidence="7">
    <location>
        <begin position="36"/>
        <end position="58"/>
    </location>
</feature>
<comment type="subcellular location">
    <subcellularLocation>
        <location evidence="1">Cell membrane</location>
        <topology evidence="1">Multi-pass membrane protein</topology>
    </subcellularLocation>
</comment>
<feature type="transmembrane region" description="Helical" evidence="7">
    <location>
        <begin position="321"/>
        <end position="341"/>
    </location>
</feature>
<feature type="transmembrane region" description="Helical" evidence="7">
    <location>
        <begin position="132"/>
        <end position="152"/>
    </location>
</feature>